<evidence type="ECO:0000256" key="2">
    <source>
        <dbReference type="ARBA" id="ARBA00022475"/>
    </source>
</evidence>
<evidence type="ECO:0000256" key="4">
    <source>
        <dbReference type="ARBA" id="ARBA00022692"/>
    </source>
</evidence>
<evidence type="ECO:0000256" key="6">
    <source>
        <dbReference type="ARBA" id="ARBA00023136"/>
    </source>
</evidence>
<evidence type="ECO:0000313" key="10">
    <source>
        <dbReference type="Proteomes" id="UP001239462"/>
    </source>
</evidence>
<keyword evidence="7" id="KW-0131">Cell cycle</keyword>
<evidence type="ECO:0000256" key="7">
    <source>
        <dbReference type="ARBA" id="ARBA00023306"/>
    </source>
</evidence>
<comment type="caution">
    <text evidence="9">The sequence shown here is derived from an EMBL/GenBank/DDBJ whole genome shotgun (WGS) entry which is preliminary data.</text>
</comment>
<dbReference type="InterPro" id="IPR050487">
    <property type="entry name" value="FtsQ_DivIB"/>
</dbReference>
<keyword evidence="10" id="KW-1185">Reference proteome</keyword>
<evidence type="ECO:0000256" key="1">
    <source>
        <dbReference type="ARBA" id="ARBA00004370"/>
    </source>
</evidence>
<name>A0ABT7PCT4_9BACT</name>
<evidence type="ECO:0000259" key="8">
    <source>
        <dbReference type="PROSITE" id="PS51779"/>
    </source>
</evidence>
<dbReference type="RefSeq" id="WP_289162092.1">
    <property type="nucleotide sequence ID" value="NZ_JASZZN010000002.1"/>
</dbReference>
<accession>A0ABT7PCT4</accession>
<feature type="domain" description="POTRA" evidence="8">
    <location>
        <begin position="76"/>
        <end position="147"/>
    </location>
</feature>
<evidence type="ECO:0000256" key="5">
    <source>
        <dbReference type="ARBA" id="ARBA00022989"/>
    </source>
</evidence>
<dbReference type="PANTHER" id="PTHR37820">
    <property type="entry name" value="CELL DIVISION PROTEIN DIVIB"/>
    <property type="match status" value="1"/>
</dbReference>
<dbReference type="Pfam" id="PF07244">
    <property type="entry name" value="POTRA"/>
    <property type="match status" value="4"/>
</dbReference>
<organism evidence="9 10">
    <name type="scientific">Roseiconus lacunae</name>
    <dbReference type="NCBI Taxonomy" id="2605694"/>
    <lineage>
        <taxon>Bacteria</taxon>
        <taxon>Pseudomonadati</taxon>
        <taxon>Planctomycetota</taxon>
        <taxon>Planctomycetia</taxon>
        <taxon>Pirellulales</taxon>
        <taxon>Pirellulaceae</taxon>
        <taxon>Roseiconus</taxon>
    </lineage>
</organism>
<feature type="domain" description="POTRA" evidence="8">
    <location>
        <begin position="317"/>
        <end position="395"/>
    </location>
</feature>
<reference evidence="9 10" key="1">
    <citation type="submission" date="2023-06" db="EMBL/GenBank/DDBJ databases">
        <title>Roseiconus lacunae JC819 isolated from Gulf of Mannar region, Tamil Nadu.</title>
        <authorList>
            <person name="Pk S."/>
            <person name="Ch S."/>
            <person name="Ch V.R."/>
        </authorList>
    </citation>
    <scope>NUCLEOTIDE SEQUENCE [LARGE SCALE GENOMIC DNA]</scope>
    <source>
        <strain evidence="9 10">JC819</strain>
    </source>
</reference>
<dbReference type="InterPro" id="IPR010827">
    <property type="entry name" value="BamA/TamA_POTRA"/>
</dbReference>
<comment type="subcellular location">
    <subcellularLocation>
        <location evidence="1">Membrane</location>
    </subcellularLocation>
</comment>
<evidence type="ECO:0000313" key="9">
    <source>
        <dbReference type="EMBL" id="MDM4014310.1"/>
    </source>
</evidence>
<dbReference type="PROSITE" id="PS51779">
    <property type="entry name" value="POTRA"/>
    <property type="match status" value="2"/>
</dbReference>
<keyword evidence="6" id="KW-0472">Membrane</keyword>
<dbReference type="InterPro" id="IPR034746">
    <property type="entry name" value="POTRA"/>
</dbReference>
<keyword evidence="4" id="KW-0812">Transmembrane</keyword>
<keyword evidence="3" id="KW-0132">Cell division</keyword>
<keyword evidence="2" id="KW-1003">Cell membrane</keyword>
<dbReference type="PANTHER" id="PTHR37820:SF1">
    <property type="entry name" value="CELL DIVISION PROTEIN FTSQ"/>
    <property type="match status" value="1"/>
</dbReference>
<keyword evidence="5" id="KW-1133">Transmembrane helix</keyword>
<gene>
    <name evidence="9" type="ORF">QTN89_02630</name>
</gene>
<dbReference type="Proteomes" id="UP001239462">
    <property type="component" value="Unassembled WGS sequence"/>
</dbReference>
<proteinExistence type="predicted"/>
<protein>
    <submittedName>
        <fullName evidence="9">POTRA domain-containing protein</fullName>
    </submittedName>
</protein>
<sequence>MELPQNLGAVAKYFLLVIAIACVDVGSAAAQFGGGGMGGPAGGSGAGAPGPAERPKFRDHIHSLDALPIGREQGDQVVASVSVQGNRSISENTILQKLQTKKGRFYSREALLADVHRLNEMKTFDHVTFRTKDLADGVHVTFVVNERPLVTEVMYHGARGMNKRELAGRAGIEVGDPLSEFSIESARRRLVDFYREKGFNQIAITTSIGYGGVPGRVVFRINEGPLERIKSIEVIGNTILSDARLKKIIKSRGSMLGVWKWGFNKADTSQIDRDVDILAAHYHNLGYLTATVGRQIRYDDDGKYIHVTFVINEGERFQIKNIQVVGNQFITEDSLRQRLELKPGDMFDGTLLKRDVGELVYGYGELGFIYADVQPQTIMREEENMVDLVYKIEEGDRWKIGEIRVNIEGEPHLMRETVMLNLLDLREGDFIDRRMLEIARRRMTRGQLLETNPQIANPPDIIVEPKEDVY</sequence>
<dbReference type="EMBL" id="JASZZN010000002">
    <property type="protein sequence ID" value="MDM4014310.1"/>
    <property type="molecule type" value="Genomic_DNA"/>
</dbReference>
<dbReference type="Gene3D" id="3.10.20.310">
    <property type="entry name" value="membrane protein fhac"/>
    <property type="match status" value="5"/>
</dbReference>
<evidence type="ECO:0000256" key="3">
    <source>
        <dbReference type="ARBA" id="ARBA00022618"/>
    </source>
</evidence>